<proteinExistence type="predicted"/>
<organism evidence="1 2">
    <name type="scientific">Apolygus lucorum</name>
    <name type="common">Small green plant bug</name>
    <name type="synonym">Lygocoris lucorum</name>
    <dbReference type="NCBI Taxonomy" id="248454"/>
    <lineage>
        <taxon>Eukaryota</taxon>
        <taxon>Metazoa</taxon>
        <taxon>Ecdysozoa</taxon>
        <taxon>Arthropoda</taxon>
        <taxon>Hexapoda</taxon>
        <taxon>Insecta</taxon>
        <taxon>Pterygota</taxon>
        <taxon>Neoptera</taxon>
        <taxon>Paraneoptera</taxon>
        <taxon>Hemiptera</taxon>
        <taxon>Heteroptera</taxon>
        <taxon>Panheteroptera</taxon>
        <taxon>Cimicomorpha</taxon>
        <taxon>Miridae</taxon>
        <taxon>Mirini</taxon>
        <taxon>Apolygus</taxon>
    </lineage>
</organism>
<dbReference type="GO" id="GO:0070059">
    <property type="term" value="P:intrinsic apoptotic signaling pathway in response to endoplasmic reticulum stress"/>
    <property type="evidence" value="ECO:0007669"/>
    <property type="project" value="TreeGrafter"/>
</dbReference>
<sequence>MMQDWDFPHFTTTVHINLPGFSVATLEWKYAEVNLTGKWFSYGIIFMVMMLDLNMWKNQIFYSPEKFGQYIGPDNKIFTVSDMAILQTGNKTLWTWQERSKINEKTKEPYYYYDMKMNTRYMRYPLHVKCMAFIPSMVTLSIYLSLIFLYGRFPHKKHALKAETAVTDDEDVDSDDGITV</sequence>
<name>A0A6A4JDH7_APOLU</name>
<protein>
    <submittedName>
        <fullName evidence="1">Uncharacterized protein</fullName>
    </submittedName>
</protein>
<dbReference type="InterPro" id="IPR029370">
    <property type="entry name" value="TMEM117"/>
</dbReference>
<keyword evidence="2" id="KW-1185">Reference proteome</keyword>
<evidence type="ECO:0000313" key="1">
    <source>
        <dbReference type="EMBL" id="KAF6199977.1"/>
    </source>
</evidence>
<dbReference type="Proteomes" id="UP000466442">
    <property type="component" value="Unassembled WGS sequence"/>
</dbReference>
<evidence type="ECO:0000313" key="2">
    <source>
        <dbReference type="Proteomes" id="UP000466442"/>
    </source>
</evidence>
<dbReference type="PANTHER" id="PTHR31226">
    <property type="entry name" value="TRANSMEMBRANE PROTEIN 117"/>
    <property type="match status" value="1"/>
</dbReference>
<dbReference type="PANTHER" id="PTHR31226:SF1">
    <property type="entry name" value="TRANSMEMBRANE PROTEIN 117"/>
    <property type="match status" value="1"/>
</dbReference>
<gene>
    <name evidence="1" type="ORF">GE061_006275</name>
</gene>
<comment type="caution">
    <text evidence="1">The sequence shown here is derived from an EMBL/GenBank/DDBJ whole genome shotgun (WGS) entry which is preliminary data.</text>
</comment>
<dbReference type="OrthoDB" id="419441at2759"/>
<accession>A0A6A4JDH7</accession>
<dbReference type="EMBL" id="WIXP02000014">
    <property type="protein sequence ID" value="KAF6199977.1"/>
    <property type="molecule type" value="Genomic_DNA"/>
</dbReference>
<reference evidence="1" key="1">
    <citation type="journal article" date="2021" name="Mol. Ecol. Resour.">
        <title>Apolygus lucorum genome provides insights into omnivorousness and mesophyll feeding.</title>
        <authorList>
            <person name="Liu Y."/>
            <person name="Liu H."/>
            <person name="Wang H."/>
            <person name="Huang T."/>
            <person name="Liu B."/>
            <person name="Yang B."/>
            <person name="Yin L."/>
            <person name="Li B."/>
            <person name="Zhang Y."/>
            <person name="Zhang S."/>
            <person name="Jiang F."/>
            <person name="Zhang X."/>
            <person name="Ren Y."/>
            <person name="Wang B."/>
            <person name="Wang S."/>
            <person name="Lu Y."/>
            <person name="Wu K."/>
            <person name="Fan W."/>
            <person name="Wang G."/>
        </authorList>
    </citation>
    <scope>NUCLEOTIDE SEQUENCE</scope>
    <source>
        <strain evidence="1">12Hb</strain>
    </source>
</reference>
<dbReference type="Pfam" id="PF15113">
    <property type="entry name" value="TMEM117"/>
    <property type="match status" value="1"/>
</dbReference>
<dbReference type="AlphaFoldDB" id="A0A6A4JDH7"/>